<accession>A0A5B6ZFH1</accession>
<sequence length="211" mass="23752">MGEKKSKNDGEKKQNDQKKNNNGGGKKDDGSTTVVLKADMHCDGCATKVKKCIRSFEGVESVKGGDGDTNKITVTGKVDPLKLREYVEQKSRKKVELVSPLPKKEKENGGGEKKTEDKPEKKPDEKKSKEVLLFTNLRLCVLLLPFLWILAHVSSDVLQHFIYDFGSYRDAVNLFPILAANHVKAHYSSLHSGRFVQISFDISNQNFFQFY</sequence>
<dbReference type="PROSITE" id="PS50846">
    <property type="entry name" value="HMA_2"/>
    <property type="match status" value="1"/>
</dbReference>
<feature type="domain" description="HMA" evidence="4">
    <location>
        <begin position="31"/>
        <end position="95"/>
    </location>
</feature>
<keyword evidence="3" id="KW-1133">Transmembrane helix</keyword>
<dbReference type="AlphaFoldDB" id="A0A5B6ZFH1"/>
<dbReference type="InterPro" id="IPR036163">
    <property type="entry name" value="HMA_dom_sf"/>
</dbReference>
<dbReference type="GO" id="GO:0046872">
    <property type="term" value="F:metal ion binding"/>
    <property type="evidence" value="ECO:0007669"/>
    <property type="project" value="InterPro"/>
</dbReference>
<dbReference type="PANTHER" id="PTHR46413:SF1">
    <property type="entry name" value="HEAVY METAL-ASSOCIATED ISOPRENYLATED PLANT PROTEIN 6"/>
    <property type="match status" value="1"/>
</dbReference>
<proteinExistence type="predicted"/>
<comment type="subcellular location">
    <subcellularLocation>
        <location evidence="1">Membrane</location>
        <topology evidence="1">Peripheral membrane protein</topology>
    </subcellularLocation>
</comment>
<dbReference type="InterPro" id="IPR044594">
    <property type="entry name" value="HIPP01/3/5/6"/>
</dbReference>
<evidence type="ECO:0000259" key="4">
    <source>
        <dbReference type="PROSITE" id="PS50846"/>
    </source>
</evidence>
<keyword evidence="3" id="KW-0472">Membrane</keyword>
<feature type="region of interest" description="Disordered" evidence="2">
    <location>
        <begin position="94"/>
        <end position="125"/>
    </location>
</feature>
<name>A0A5B6ZFH1_DAVIN</name>
<feature type="compositionally biased region" description="Basic and acidic residues" evidence="2">
    <location>
        <begin position="1"/>
        <end position="30"/>
    </location>
</feature>
<organism evidence="5">
    <name type="scientific">Davidia involucrata</name>
    <name type="common">Dove tree</name>
    <dbReference type="NCBI Taxonomy" id="16924"/>
    <lineage>
        <taxon>Eukaryota</taxon>
        <taxon>Viridiplantae</taxon>
        <taxon>Streptophyta</taxon>
        <taxon>Embryophyta</taxon>
        <taxon>Tracheophyta</taxon>
        <taxon>Spermatophyta</taxon>
        <taxon>Magnoliopsida</taxon>
        <taxon>eudicotyledons</taxon>
        <taxon>Gunneridae</taxon>
        <taxon>Pentapetalae</taxon>
        <taxon>asterids</taxon>
        <taxon>Cornales</taxon>
        <taxon>Nyssaceae</taxon>
        <taxon>Davidia</taxon>
    </lineage>
</organism>
<dbReference type="EMBL" id="GHES01011899">
    <property type="protein sequence ID" value="MPA42458.1"/>
    <property type="molecule type" value="Transcribed_RNA"/>
</dbReference>
<feature type="transmembrane region" description="Helical" evidence="3">
    <location>
        <begin position="131"/>
        <end position="151"/>
    </location>
</feature>
<dbReference type="InterPro" id="IPR006121">
    <property type="entry name" value="HMA_dom"/>
</dbReference>
<gene>
    <name evidence="5" type="ORF">Din_011899</name>
</gene>
<dbReference type="Gene3D" id="3.30.70.100">
    <property type="match status" value="1"/>
</dbReference>
<evidence type="ECO:0000256" key="2">
    <source>
        <dbReference type="SAM" id="MobiDB-lite"/>
    </source>
</evidence>
<keyword evidence="3" id="KW-0812">Transmembrane</keyword>
<evidence type="ECO:0000256" key="3">
    <source>
        <dbReference type="SAM" id="Phobius"/>
    </source>
</evidence>
<evidence type="ECO:0000313" key="5">
    <source>
        <dbReference type="EMBL" id="MPA42458.1"/>
    </source>
</evidence>
<dbReference type="PANTHER" id="PTHR46413">
    <property type="entry name" value="HEAVY METAL-ASSOCIATED ISOPRENYLATED PLANT PROTEIN 6"/>
    <property type="match status" value="1"/>
</dbReference>
<protein>
    <recommendedName>
        <fullName evidence="4">HMA domain-containing protein</fullName>
    </recommendedName>
</protein>
<evidence type="ECO:0000256" key="1">
    <source>
        <dbReference type="ARBA" id="ARBA00004170"/>
    </source>
</evidence>
<feature type="region of interest" description="Disordered" evidence="2">
    <location>
        <begin position="1"/>
        <end position="31"/>
    </location>
</feature>
<dbReference type="CDD" id="cd00371">
    <property type="entry name" value="HMA"/>
    <property type="match status" value="1"/>
</dbReference>
<reference evidence="5" key="1">
    <citation type="submission" date="2019-08" db="EMBL/GenBank/DDBJ databases">
        <title>Reference gene set and small RNA set construction with multiple tissues from Davidia involucrata Baill.</title>
        <authorList>
            <person name="Yang H."/>
            <person name="Zhou C."/>
            <person name="Li G."/>
            <person name="Wang J."/>
            <person name="Gao P."/>
            <person name="Wang M."/>
            <person name="Wang R."/>
            <person name="Zhao Y."/>
        </authorList>
    </citation>
    <scope>NUCLEOTIDE SEQUENCE</scope>
    <source>
        <tissue evidence="5">Mixed with DoveR01_LX</tissue>
    </source>
</reference>
<dbReference type="Pfam" id="PF00403">
    <property type="entry name" value="HMA"/>
    <property type="match status" value="1"/>
</dbReference>
<dbReference type="GO" id="GO:0016020">
    <property type="term" value="C:membrane"/>
    <property type="evidence" value="ECO:0007669"/>
    <property type="project" value="UniProtKB-SubCell"/>
</dbReference>
<dbReference type="SUPFAM" id="SSF55008">
    <property type="entry name" value="HMA, heavy metal-associated domain"/>
    <property type="match status" value="1"/>
</dbReference>
<dbReference type="GO" id="GO:0009626">
    <property type="term" value="P:plant-type hypersensitive response"/>
    <property type="evidence" value="ECO:0007669"/>
    <property type="project" value="UniProtKB-KW"/>
</dbReference>